<dbReference type="AlphaFoldDB" id="A0AAV0GFC7"/>
<keyword evidence="1" id="KW-1133">Transmembrane helix</keyword>
<evidence type="ECO:0000313" key="3">
    <source>
        <dbReference type="Proteomes" id="UP001152523"/>
    </source>
</evidence>
<feature type="transmembrane region" description="Helical" evidence="1">
    <location>
        <begin position="65"/>
        <end position="85"/>
    </location>
</feature>
<accession>A0AAV0GFC7</accession>
<name>A0AAV0GFC7_9ASTE</name>
<evidence type="ECO:0000256" key="1">
    <source>
        <dbReference type="SAM" id="Phobius"/>
    </source>
</evidence>
<evidence type="ECO:0000313" key="2">
    <source>
        <dbReference type="EMBL" id="CAH9146546.1"/>
    </source>
</evidence>
<keyword evidence="1" id="KW-0812">Transmembrane</keyword>
<keyword evidence="3" id="KW-1185">Reference proteome</keyword>
<sequence length="102" mass="11724">MTNTYDNLILRGDEDDLILDAEVAGVEEVPNRSLRAKEDEEMVIRPLLNLRYEGIVRLEFGRLSIFALVCLCFYFEIHVVLFVTYDYFCQTLTLGKGDGVLL</sequence>
<gene>
    <name evidence="2" type="ORF">CEPIT_LOCUS43068</name>
</gene>
<keyword evidence="1" id="KW-0472">Membrane</keyword>
<organism evidence="2 3">
    <name type="scientific">Cuscuta epithymum</name>
    <dbReference type="NCBI Taxonomy" id="186058"/>
    <lineage>
        <taxon>Eukaryota</taxon>
        <taxon>Viridiplantae</taxon>
        <taxon>Streptophyta</taxon>
        <taxon>Embryophyta</taxon>
        <taxon>Tracheophyta</taxon>
        <taxon>Spermatophyta</taxon>
        <taxon>Magnoliopsida</taxon>
        <taxon>eudicotyledons</taxon>
        <taxon>Gunneridae</taxon>
        <taxon>Pentapetalae</taxon>
        <taxon>asterids</taxon>
        <taxon>lamiids</taxon>
        <taxon>Solanales</taxon>
        <taxon>Convolvulaceae</taxon>
        <taxon>Cuscuteae</taxon>
        <taxon>Cuscuta</taxon>
        <taxon>Cuscuta subgen. Cuscuta</taxon>
    </lineage>
</organism>
<proteinExistence type="predicted"/>
<reference evidence="2" key="1">
    <citation type="submission" date="2022-07" db="EMBL/GenBank/DDBJ databases">
        <authorList>
            <person name="Macas J."/>
            <person name="Novak P."/>
            <person name="Neumann P."/>
        </authorList>
    </citation>
    <scope>NUCLEOTIDE SEQUENCE</scope>
</reference>
<protein>
    <submittedName>
        <fullName evidence="2">Uncharacterized protein</fullName>
    </submittedName>
</protein>
<comment type="caution">
    <text evidence="2">The sequence shown here is derived from an EMBL/GenBank/DDBJ whole genome shotgun (WGS) entry which is preliminary data.</text>
</comment>
<dbReference type="EMBL" id="CAMAPF010001106">
    <property type="protein sequence ID" value="CAH9146546.1"/>
    <property type="molecule type" value="Genomic_DNA"/>
</dbReference>
<dbReference type="Proteomes" id="UP001152523">
    <property type="component" value="Unassembled WGS sequence"/>
</dbReference>